<feature type="region of interest" description="Disordered" evidence="1">
    <location>
        <begin position="1"/>
        <end position="23"/>
    </location>
</feature>
<dbReference type="EMBL" id="JARBHA010000008">
    <property type="protein sequence ID" value="KAJ9695902.1"/>
    <property type="molecule type" value="Genomic_DNA"/>
</dbReference>
<protein>
    <submittedName>
        <fullName evidence="2">Uncharacterized protein</fullName>
    </submittedName>
</protein>
<reference evidence="2 3" key="1">
    <citation type="journal article" date="2023" name="BMC Biotechnol.">
        <title>Vitis rotundifolia cv Carlos genome sequencing.</title>
        <authorList>
            <person name="Huff M."/>
            <person name="Hulse-Kemp A."/>
            <person name="Scheffler B."/>
            <person name="Youngblood R."/>
            <person name="Simpson S."/>
            <person name="Babiker E."/>
            <person name="Staton M."/>
        </authorList>
    </citation>
    <scope>NUCLEOTIDE SEQUENCE [LARGE SCALE GENOMIC DNA]</scope>
    <source>
        <tissue evidence="2">Leaf</tissue>
    </source>
</reference>
<dbReference type="Proteomes" id="UP001168098">
    <property type="component" value="Unassembled WGS sequence"/>
</dbReference>
<name>A0AA39DVS4_VITRO</name>
<evidence type="ECO:0000313" key="3">
    <source>
        <dbReference type="Proteomes" id="UP001168098"/>
    </source>
</evidence>
<sequence>MVYRSTVQNQGLKADTLSEEPELWDQESSLPSTCTVGMPYGSPVTQSFTVLPLSLLLQSHSPKEHHSSLSVAGFFYSLPLSHQNQDAFSL</sequence>
<organism evidence="2 3">
    <name type="scientific">Vitis rotundifolia</name>
    <name type="common">Muscadine grape</name>
    <dbReference type="NCBI Taxonomy" id="103349"/>
    <lineage>
        <taxon>Eukaryota</taxon>
        <taxon>Viridiplantae</taxon>
        <taxon>Streptophyta</taxon>
        <taxon>Embryophyta</taxon>
        <taxon>Tracheophyta</taxon>
        <taxon>Spermatophyta</taxon>
        <taxon>Magnoliopsida</taxon>
        <taxon>eudicotyledons</taxon>
        <taxon>Gunneridae</taxon>
        <taxon>Pentapetalae</taxon>
        <taxon>rosids</taxon>
        <taxon>Vitales</taxon>
        <taxon>Vitaceae</taxon>
        <taxon>Viteae</taxon>
        <taxon>Vitis</taxon>
    </lineage>
</organism>
<accession>A0AA39DVS4</accession>
<keyword evidence="3" id="KW-1185">Reference proteome</keyword>
<dbReference type="AlphaFoldDB" id="A0AA39DVS4"/>
<evidence type="ECO:0000313" key="2">
    <source>
        <dbReference type="EMBL" id="KAJ9695902.1"/>
    </source>
</evidence>
<feature type="compositionally biased region" description="Polar residues" evidence="1">
    <location>
        <begin position="1"/>
        <end position="11"/>
    </location>
</feature>
<comment type="caution">
    <text evidence="2">The sequence shown here is derived from an EMBL/GenBank/DDBJ whole genome shotgun (WGS) entry which is preliminary data.</text>
</comment>
<gene>
    <name evidence="2" type="ORF">PVL29_011061</name>
</gene>
<evidence type="ECO:0000256" key="1">
    <source>
        <dbReference type="SAM" id="MobiDB-lite"/>
    </source>
</evidence>
<proteinExistence type="predicted"/>